<evidence type="ECO:0000313" key="5">
    <source>
        <dbReference type="Proteomes" id="UP001154282"/>
    </source>
</evidence>
<keyword evidence="3" id="KW-1133">Transmembrane helix</keyword>
<keyword evidence="1" id="KW-0175">Coiled coil</keyword>
<feature type="region of interest" description="Disordered" evidence="2">
    <location>
        <begin position="227"/>
        <end position="254"/>
    </location>
</feature>
<feature type="region of interest" description="Disordered" evidence="2">
    <location>
        <begin position="873"/>
        <end position="956"/>
    </location>
</feature>
<feature type="transmembrane region" description="Helical" evidence="3">
    <location>
        <begin position="96"/>
        <end position="122"/>
    </location>
</feature>
<dbReference type="AlphaFoldDB" id="A0AAV0ICY4"/>
<evidence type="ECO:0000256" key="1">
    <source>
        <dbReference type="SAM" id="Coils"/>
    </source>
</evidence>
<comment type="caution">
    <text evidence="4">The sequence shown here is derived from an EMBL/GenBank/DDBJ whole genome shotgun (WGS) entry which is preliminary data.</text>
</comment>
<keyword evidence="5" id="KW-1185">Reference proteome</keyword>
<feature type="region of interest" description="Disordered" evidence="2">
    <location>
        <begin position="564"/>
        <end position="642"/>
    </location>
</feature>
<feature type="region of interest" description="Disordered" evidence="2">
    <location>
        <begin position="280"/>
        <end position="308"/>
    </location>
</feature>
<feature type="compositionally biased region" description="Low complexity" evidence="2">
    <location>
        <begin position="232"/>
        <end position="241"/>
    </location>
</feature>
<reference evidence="4" key="1">
    <citation type="submission" date="2022-08" db="EMBL/GenBank/DDBJ databases">
        <authorList>
            <person name="Gutierrez-Valencia J."/>
        </authorList>
    </citation>
    <scope>NUCLEOTIDE SEQUENCE</scope>
</reference>
<evidence type="ECO:0000256" key="3">
    <source>
        <dbReference type="SAM" id="Phobius"/>
    </source>
</evidence>
<proteinExistence type="predicted"/>
<accession>A0AAV0ICY4</accession>
<keyword evidence="3" id="KW-0472">Membrane</keyword>
<evidence type="ECO:0000313" key="4">
    <source>
        <dbReference type="EMBL" id="CAI0395306.1"/>
    </source>
</evidence>
<feature type="transmembrane region" description="Helical" evidence="3">
    <location>
        <begin position="143"/>
        <end position="161"/>
    </location>
</feature>
<keyword evidence="3" id="KW-0812">Transmembrane</keyword>
<gene>
    <name evidence="4" type="ORF">LITE_LOCUS8675</name>
</gene>
<dbReference type="EMBL" id="CAMGYJ010000003">
    <property type="protein sequence ID" value="CAI0395306.1"/>
    <property type="molecule type" value="Genomic_DNA"/>
</dbReference>
<name>A0AAV0ICY4_9ROSI</name>
<evidence type="ECO:0000256" key="2">
    <source>
        <dbReference type="SAM" id="MobiDB-lite"/>
    </source>
</evidence>
<dbReference type="Proteomes" id="UP001154282">
    <property type="component" value="Unassembled WGS sequence"/>
</dbReference>
<protein>
    <submittedName>
        <fullName evidence="4">Uncharacterized protein</fullName>
    </submittedName>
</protein>
<feature type="coiled-coil region" evidence="1">
    <location>
        <begin position="744"/>
        <end position="790"/>
    </location>
</feature>
<organism evidence="4 5">
    <name type="scientific">Linum tenue</name>
    <dbReference type="NCBI Taxonomy" id="586396"/>
    <lineage>
        <taxon>Eukaryota</taxon>
        <taxon>Viridiplantae</taxon>
        <taxon>Streptophyta</taxon>
        <taxon>Embryophyta</taxon>
        <taxon>Tracheophyta</taxon>
        <taxon>Spermatophyta</taxon>
        <taxon>Magnoliopsida</taxon>
        <taxon>eudicotyledons</taxon>
        <taxon>Gunneridae</taxon>
        <taxon>Pentapetalae</taxon>
        <taxon>rosids</taxon>
        <taxon>fabids</taxon>
        <taxon>Malpighiales</taxon>
        <taxon>Linaceae</taxon>
        <taxon>Linum</taxon>
    </lineage>
</organism>
<feature type="compositionally biased region" description="Gly residues" evidence="2">
    <location>
        <begin position="920"/>
        <end position="942"/>
    </location>
</feature>
<sequence>MAQAAPLPSRFGAFCFRPAPPPSLGKRLSSFHHFFARSLLPFCSLSAPIPFSQAPLPSRFGAFCFRPAPPPSLGASALSIRRLRCSRPVPRPSLGAILLLGYGICISTSSLVVWISGAFLFVGALRKVAKALLCRIPFGDFNVMLLVGSFVKFLCLLAGFFQKHCSAYSRPDTLFARRFQFQGVRSAYHSTVTGGNGFLPARYRLRRCTRFSSKVDFAAYHSLMASNNSQPSASARGASASKKGKEKASSSKVRKMVDRTVYRRSKWRLAEIASDIEDDQSYTRQEVLTEDDASSADSGPRPPSQMVTDSGYTILPWRGMWGGEVPPSSARLLGPDKRPSIQLHRIVSYIRGLGYPTDWGYAIPDRNARIGSCPEGWFAVYSEYLKCGLKFPLDPILSGILEMVGCPPSFLSPSLIFHTCAFRLICKRLGYTPSFSIFRSIYALERGKHGWSAVKRDSKYQGRVCKGSPKLPSKWYCSYFFIRPTPGTWHAPTSAPLSTLWGEGSEETWAKAFTLAKSEREQKHHILRAPPVDFGRKGERARALGELYDHDFDYSSLAKMTKTIPGTSRARAQKAPSIPAERTPRSSGKAFDDVEEASPRLFPSLGSRDPLPEKTLGKRHASADSPIVVPKKKNKPSLGSIDEILAPPRSRRAVKPKEPVPISPSAALNAPSAFTSALELKKFLKVPLDEGTSPAGSACQHLFQAMLEVITLSDKSAENRDRAHQNFLQASQLKTDKITLQGVNSRLEDELASVKRQLSDALAAESVSAREEKEKEIAFQAKRIDTLEKELLAMSAARGHQKEEFKKRLIKEREDAVDTHLSSAEFREWQQNLLLGVKKRAFIGIRKKVRSDNPDMKWDTPEVWQAMDDYFLSLGTDNEPSDSDPYPLDEGDSSADDVEVDVEKVGEEGVGDNVDANAGAGEGGGDVVAVDGQGGASDGGTDGDSSSSDNHSSKSD</sequence>
<feature type="compositionally biased region" description="Acidic residues" evidence="2">
    <location>
        <begin position="879"/>
        <end position="900"/>
    </location>
</feature>